<feature type="compositionally biased region" description="Low complexity" evidence="1">
    <location>
        <begin position="166"/>
        <end position="180"/>
    </location>
</feature>
<proteinExistence type="predicted"/>
<name>A0A5C3PMK3_9APHY</name>
<gene>
    <name evidence="2" type="ORF">K466DRAFT_545193</name>
</gene>
<accession>A0A5C3PMK3</accession>
<sequence length="285" mass="31197">MSSDSDVMSHFSPLDELIKVIYQGSARFVIVSSVDDASWTVHVGLTGDGGRWWRGRWTDKEVRKQFGSGVSSFLLESAVEKMADAFVKGQVTMGDWSPSEGAEIQLVLGTSAKTPIRVPLVELDPAEAAAFATKVFTEIALQAESRNCRLHPTTLAYEPSKVEAPAAGSSSSRKTASRRTPSPEPAPRKHSSPHKTKDRGKETAREEARSKAGSDRYKRKAEEAEEEIEALKAELEKAQRKEPSKLLPSQKSKVGAVARPKGASLANPTKKARKYQALEFEDDDE</sequence>
<dbReference type="EMBL" id="ML211075">
    <property type="protein sequence ID" value="TFK89470.1"/>
    <property type="molecule type" value="Genomic_DNA"/>
</dbReference>
<dbReference type="Proteomes" id="UP000308197">
    <property type="component" value="Unassembled WGS sequence"/>
</dbReference>
<reference evidence="2 3" key="1">
    <citation type="journal article" date="2019" name="Nat. Ecol. Evol.">
        <title>Megaphylogeny resolves global patterns of mushroom evolution.</title>
        <authorList>
            <person name="Varga T."/>
            <person name="Krizsan K."/>
            <person name="Foldi C."/>
            <person name="Dima B."/>
            <person name="Sanchez-Garcia M."/>
            <person name="Sanchez-Ramirez S."/>
            <person name="Szollosi G.J."/>
            <person name="Szarkandi J.G."/>
            <person name="Papp V."/>
            <person name="Albert L."/>
            <person name="Andreopoulos W."/>
            <person name="Angelini C."/>
            <person name="Antonin V."/>
            <person name="Barry K.W."/>
            <person name="Bougher N.L."/>
            <person name="Buchanan P."/>
            <person name="Buyck B."/>
            <person name="Bense V."/>
            <person name="Catcheside P."/>
            <person name="Chovatia M."/>
            <person name="Cooper J."/>
            <person name="Damon W."/>
            <person name="Desjardin D."/>
            <person name="Finy P."/>
            <person name="Geml J."/>
            <person name="Haridas S."/>
            <person name="Hughes K."/>
            <person name="Justo A."/>
            <person name="Karasinski D."/>
            <person name="Kautmanova I."/>
            <person name="Kiss B."/>
            <person name="Kocsube S."/>
            <person name="Kotiranta H."/>
            <person name="LaButti K.M."/>
            <person name="Lechner B.E."/>
            <person name="Liimatainen K."/>
            <person name="Lipzen A."/>
            <person name="Lukacs Z."/>
            <person name="Mihaltcheva S."/>
            <person name="Morgado L.N."/>
            <person name="Niskanen T."/>
            <person name="Noordeloos M.E."/>
            <person name="Ohm R.A."/>
            <person name="Ortiz-Santana B."/>
            <person name="Ovrebo C."/>
            <person name="Racz N."/>
            <person name="Riley R."/>
            <person name="Savchenko A."/>
            <person name="Shiryaev A."/>
            <person name="Soop K."/>
            <person name="Spirin V."/>
            <person name="Szebenyi C."/>
            <person name="Tomsovsky M."/>
            <person name="Tulloss R.E."/>
            <person name="Uehling J."/>
            <person name="Grigoriev I.V."/>
            <person name="Vagvolgyi C."/>
            <person name="Papp T."/>
            <person name="Martin F.M."/>
            <person name="Miettinen O."/>
            <person name="Hibbett D.S."/>
            <person name="Nagy L.G."/>
        </authorList>
    </citation>
    <scope>NUCLEOTIDE SEQUENCE [LARGE SCALE GENOMIC DNA]</scope>
    <source>
        <strain evidence="2 3">HHB13444</strain>
    </source>
</reference>
<dbReference type="InParanoid" id="A0A5C3PMK3"/>
<feature type="compositionally biased region" description="Basic and acidic residues" evidence="1">
    <location>
        <begin position="199"/>
        <end position="222"/>
    </location>
</feature>
<feature type="compositionally biased region" description="Basic residues" evidence="1">
    <location>
        <begin position="188"/>
        <end position="198"/>
    </location>
</feature>
<evidence type="ECO:0000256" key="1">
    <source>
        <dbReference type="SAM" id="MobiDB-lite"/>
    </source>
</evidence>
<evidence type="ECO:0000313" key="3">
    <source>
        <dbReference type="Proteomes" id="UP000308197"/>
    </source>
</evidence>
<keyword evidence="3" id="KW-1185">Reference proteome</keyword>
<evidence type="ECO:0000313" key="2">
    <source>
        <dbReference type="EMBL" id="TFK89470.1"/>
    </source>
</evidence>
<dbReference type="AlphaFoldDB" id="A0A5C3PMK3"/>
<organism evidence="2 3">
    <name type="scientific">Polyporus arcularius HHB13444</name>
    <dbReference type="NCBI Taxonomy" id="1314778"/>
    <lineage>
        <taxon>Eukaryota</taxon>
        <taxon>Fungi</taxon>
        <taxon>Dikarya</taxon>
        <taxon>Basidiomycota</taxon>
        <taxon>Agaricomycotina</taxon>
        <taxon>Agaricomycetes</taxon>
        <taxon>Polyporales</taxon>
        <taxon>Polyporaceae</taxon>
        <taxon>Polyporus</taxon>
    </lineage>
</organism>
<feature type="compositionally biased region" description="Basic and acidic residues" evidence="1">
    <location>
        <begin position="229"/>
        <end position="244"/>
    </location>
</feature>
<feature type="region of interest" description="Disordered" evidence="1">
    <location>
        <begin position="159"/>
        <end position="285"/>
    </location>
</feature>
<protein>
    <submittedName>
        <fullName evidence="2">Uncharacterized protein</fullName>
    </submittedName>
</protein>